<comment type="caution">
    <text evidence="4">The sequence shown here is derived from an EMBL/GenBank/DDBJ whole genome shotgun (WGS) entry which is preliminary data.</text>
</comment>
<proteinExistence type="inferred from homology"/>
<sequence>MKMCTTTLFPLFLLCVFTSYLPSTSADGMVVDTKGENVTYWGQYYIIPLERDPFSGGGADITTTGNETCPLTVIQSYNGFSDGQPLRFSSDYRRSPFLLEGDYFDIRLPGYLSCTTVFPLKWTVLAEDVESGVLYVKIKGYDNTIDGFFKTKSDPDHKGGYNLFFCDYDDECSYLTVKVDDDKSRLLVFTKSDKNRLVIQFKNSKRELKATA</sequence>
<evidence type="ECO:0000313" key="4">
    <source>
        <dbReference type="EMBL" id="KAK7373498.1"/>
    </source>
</evidence>
<name>A0AAN9NML7_PHACN</name>
<keyword evidence="3" id="KW-0732">Signal</keyword>
<comment type="similarity">
    <text evidence="1">Belongs to the protease inhibitor I3 (leguminous Kunitz-type inhibitor) family.</text>
</comment>
<feature type="chain" id="PRO_5042821122" evidence="3">
    <location>
        <begin position="27"/>
        <end position="212"/>
    </location>
</feature>
<dbReference type="SUPFAM" id="SSF50386">
    <property type="entry name" value="STI-like"/>
    <property type="match status" value="1"/>
</dbReference>
<dbReference type="Proteomes" id="UP001374584">
    <property type="component" value="Unassembled WGS sequence"/>
</dbReference>
<dbReference type="GO" id="GO:0004866">
    <property type="term" value="F:endopeptidase inhibitor activity"/>
    <property type="evidence" value="ECO:0007669"/>
    <property type="project" value="InterPro"/>
</dbReference>
<evidence type="ECO:0000256" key="1">
    <source>
        <dbReference type="ARBA" id="ARBA00005440"/>
    </source>
</evidence>
<dbReference type="InterPro" id="IPR002160">
    <property type="entry name" value="Prot_inh_Kunz-lg"/>
</dbReference>
<evidence type="ECO:0000256" key="2">
    <source>
        <dbReference type="ARBA" id="ARBA00023157"/>
    </source>
</evidence>
<dbReference type="AlphaFoldDB" id="A0AAN9NML7"/>
<feature type="signal peptide" evidence="3">
    <location>
        <begin position="1"/>
        <end position="26"/>
    </location>
</feature>
<dbReference type="EMBL" id="JAYMYR010000003">
    <property type="protein sequence ID" value="KAK7373498.1"/>
    <property type="molecule type" value="Genomic_DNA"/>
</dbReference>
<evidence type="ECO:0000313" key="5">
    <source>
        <dbReference type="Proteomes" id="UP001374584"/>
    </source>
</evidence>
<gene>
    <name evidence="4" type="ORF">VNO80_06908</name>
</gene>
<dbReference type="InterPro" id="IPR011065">
    <property type="entry name" value="Kunitz_inhibitor_STI-like_sf"/>
</dbReference>
<accession>A0AAN9NML7</accession>
<keyword evidence="2" id="KW-1015">Disulfide bond</keyword>
<dbReference type="Pfam" id="PF00197">
    <property type="entry name" value="Kunitz_legume"/>
    <property type="match status" value="1"/>
</dbReference>
<dbReference type="Gene3D" id="2.80.10.50">
    <property type="match status" value="1"/>
</dbReference>
<dbReference type="SMART" id="SM00452">
    <property type="entry name" value="STI"/>
    <property type="match status" value="1"/>
</dbReference>
<dbReference type="PRINTS" id="PR00291">
    <property type="entry name" value="KUNITZINHBTR"/>
</dbReference>
<evidence type="ECO:0000256" key="3">
    <source>
        <dbReference type="SAM" id="SignalP"/>
    </source>
</evidence>
<keyword evidence="5" id="KW-1185">Reference proteome</keyword>
<dbReference type="PANTHER" id="PTHR33107:SF81">
    <property type="entry name" value="TRYPSIN INHIBITOR A"/>
    <property type="match status" value="1"/>
</dbReference>
<protein>
    <submittedName>
        <fullName evidence="4">Uncharacterized protein</fullName>
    </submittedName>
</protein>
<organism evidence="4 5">
    <name type="scientific">Phaseolus coccineus</name>
    <name type="common">Scarlet runner bean</name>
    <name type="synonym">Phaseolus multiflorus</name>
    <dbReference type="NCBI Taxonomy" id="3886"/>
    <lineage>
        <taxon>Eukaryota</taxon>
        <taxon>Viridiplantae</taxon>
        <taxon>Streptophyta</taxon>
        <taxon>Embryophyta</taxon>
        <taxon>Tracheophyta</taxon>
        <taxon>Spermatophyta</taxon>
        <taxon>Magnoliopsida</taxon>
        <taxon>eudicotyledons</taxon>
        <taxon>Gunneridae</taxon>
        <taxon>Pentapetalae</taxon>
        <taxon>rosids</taxon>
        <taxon>fabids</taxon>
        <taxon>Fabales</taxon>
        <taxon>Fabaceae</taxon>
        <taxon>Papilionoideae</taxon>
        <taxon>50 kb inversion clade</taxon>
        <taxon>NPAAA clade</taxon>
        <taxon>indigoferoid/millettioid clade</taxon>
        <taxon>Phaseoleae</taxon>
        <taxon>Phaseolus</taxon>
    </lineage>
</organism>
<dbReference type="PANTHER" id="PTHR33107">
    <property type="entry name" value="KUNITZ TRYPSIN INHIBITOR 2"/>
    <property type="match status" value="1"/>
</dbReference>
<reference evidence="4 5" key="1">
    <citation type="submission" date="2024-01" db="EMBL/GenBank/DDBJ databases">
        <title>The genomes of 5 underutilized Papilionoideae crops provide insights into root nodulation and disease resistanc.</title>
        <authorList>
            <person name="Jiang F."/>
        </authorList>
    </citation>
    <scope>NUCLEOTIDE SEQUENCE [LARGE SCALE GENOMIC DNA]</scope>
    <source>
        <strain evidence="4">JINMINGXINNONG_FW02</strain>
        <tissue evidence="4">Leaves</tissue>
    </source>
</reference>